<feature type="chain" id="PRO_5032952130" description="Lipoprotein" evidence="1">
    <location>
        <begin position="27"/>
        <end position="256"/>
    </location>
</feature>
<gene>
    <name evidence="3" type="ORF">J1836_013500</name>
    <name evidence="2" type="ORF">J1836_18110</name>
</gene>
<feature type="signal peptide" evidence="1">
    <location>
        <begin position="1"/>
        <end position="26"/>
    </location>
</feature>
<keyword evidence="4" id="KW-1185">Reference proteome</keyword>
<organism evidence="3">
    <name type="scientific">Thiothrix fructosivorans</name>
    <dbReference type="NCBI Taxonomy" id="111770"/>
    <lineage>
        <taxon>Bacteria</taxon>
        <taxon>Pseudomonadati</taxon>
        <taxon>Pseudomonadota</taxon>
        <taxon>Gammaproteobacteria</taxon>
        <taxon>Thiotrichales</taxon>
        <taxon>Thiotrichaceae</taxon>
        <taxon>Thiothrix</taxon>
    </lineage>
</organism>
<evidence type="ECO:0000256" key="1">
    <source>
        <dbReference type="SAM" id="SignalP"/>
    </source>
</evidence>
<dbReference type="Proteomes" id="UP000664466">
    <property type="component" value="Unassembled WGS sequence"/>
</dbReference>
<evidence type="ECO:0000313" key="4">
    <source>
        <dbReference type="Proteomes" id="UP000664466"/>
    </source>
</evidence>
<evidence type="ECO:0008006" key="5">
    <source>
        <dbReference type="Google" id="ProtNLM"/>
    </source>
</evidence>
<dbReference type="AlphaFoldDB" id="A0A8B0SL26"/>
<keyword evidence="1" id="KW-0732">Signal</keyword>
<reference evidence="3" key="2">
    <citation type="submission" date="2021-04" db="EMBL/GenBank/DDBJ databases">
        <title>Complete Genome and methylome analysis of Thiothrix fructosivorans ATCC 49748.</title>
        <authorList>
            <person name="Fomenkov A."/>
            <person name="Sun L."/>
            <person name="Vincze T."/>
            <person name="Grabovich M.Y."/>
            <person name="Roberts R.J."/>
        </authorList>
    </citation>
    <scope>NUCLEOTIDE SEQUENCE</scope>
    <source>
        <strain evidence="3">ATCC 49748</strain>
    </source>
</reference>
<name>A0A8B0SL26_9GAMM</name>
<sequence length="256" mass="28817">MALNTKFSVIAHPLALLLPLFTGTTACTTTSDLIAPKTTTVSSLKQNSYAVSNKNLNNMLDLAQIKQEKAIDITPSLTDITSKTSKEKSLPDTCFVKIDCPKDQPTPDLTHLQTPKYAKDFLLEEAPALMHRADEEENFTQHTKTLLDGKNTDTESSTDHKDNELFLPQIYNVPISSKTTQINNPLIQFVELWKDIFSQIDQHSNLQAENKTLLKDQLTETAFLQYTKNSQSLEMLQDNSHHAIQSWSYVGYTPPF</sequence>
<dbReference type="PROSITE" id="PS51257">
    <property type="entry name" value="PROKAR_LIPOPROTEIN"/>
    <property type="match status" value="1"/>
</dbReference>
<evidence type="ECO:0000313" key="3">
    <source>
        <dbReference type="EMBL" id="QTX09632.1"/>
    </source>
</evidence>
<dbReference type="RefSeq" id="WP_207252517.1">
    <property type="nucleotide sequence ID" value="NZ_JAFMPM010000008.1"/>
</dbReference>
<dbReference type="EMBL" id="JAFMPM010000008">
    <property type="protein sequence ID" value="MBO0614816.1"/>
    <property type="molecule type" value="Genomic_DNA"/>
</dbReference>
<reference evidence="2 4" key="1">
    <citation type="submission" date="2021-03" db="EMBL/GenBank/DDBJ databases">
        <title>Draft genome and methylome analysis of Thiotrix fructosivoruns ATCC 49748.</title>
        <authorList>
            <person name="Fomenkov A."/>
            <person name="Grabovich M.Y."/>
            <person name="Roberts R.J."/>
        </authorList>
    </citation>
    <scope>NUCLEOTIDE SEQUENCE [LARGE SCALE GENOMIC DNA]</scope>
    <source>
        <strain evidence="2 4">ATCC 49748</strain>
    </source>
</reference>
<accession>A0A8B0SL26</accession>
<dbReference type="EMBL" id="CP072748">
    <property type="protein sequence ID" value="QTX09632.1"/>
    <property type="molecule type" value="Genomic_DNA"/>
</dbReference>
<protein>
    <recommendedName>
        <fullName evidence="5">Lipoprotein</fullName>
    </recommendedName>
</protein>
<proteinExistence type="predicted"/>
<evidence type="ECO:0000313" key="2">
    <source>
        <dbReference type="EMBL" id="MBO0614816.1"/>
    </source>
</evidence>